<feature type="region of interest" description="Disordered" evidence="1">
    <location>
        <begin position="452"/>
        <end position="486"/>
    </location>
</feature>
<accession>A0A843VXZ5</accession>
<protein>
    <submittedName>
        <fullName evidence="2">Uncharacterized protein</fullName>
    </submittedName>
</protein>
<feature type="compositionally biased region" description="Low complexity" evidence="1">
    <location>
        <begin position="167"/>
        <end position="177"/>
    </location>
</feature>
<organism evidence="2 3">
    <name type="scientific">Colocasia esculenta</name>
    <name type="common">Wild taro</name>
    <name type="synonym">Arum esculentum</name>
    <dbReference type="NCBI Taxonomy" id="4460"/>
    <lineage>
        <taxon>Eukaryota</taxon>
        <taxon>Viridiplantae</taxon>
        <taxon>Streptophyta</taxon>
        <taxon>Embryophyta</taxon>
        <taxon>Tracheophyta</taxon>
        <taxon>Spermatophyta</taxon>
        <taxon>Magnoliopsida</taxon>
        <taxon>Liliopsida</taxon>
        <taxon>Araceae</taxon>
        <taxon>Aroideae</taxon>
        <taxon>Colocasieae</taxon>
        <taxon>Colocasia</taxon>
    </lineage>
</organism>
<feature type="compositionally biased region" description="Basic and acidic residues" evidence="1">
    <location>
        <begin position="280"/>
        <end position="299"/>
    </location>
</feature>
<feature type="region of interest" description="Disordered" evidence="1">
    <location>
        <begin position="131"/>
        <end position="238"/>
    </location>
</feature>
<dbReference type="InterPro" id="IPR055327">
    <property type="entry name" value="TRAF1A/B"/>
</dbReference>
<evidence type="ECO:0000313" key="3">
    <source>
        <dbReference type="Proteomes" id="UP000652761"/>
    </source>
</evidence>
<feature type="compositionally biased region" description="Basic and acidic residues" evidence="1">
    <location>
        <begin position="83"/>
        <end position="94"/>
    </location>
</feature>
<sequence>MFSRIEVAYQEAVALRRQEELIREEEAAGQAENEVKSKRCAVEKEKRTKKKQTKQKKGSRKGKDRGRDEKHDTAVQKSQMGDNSRERALEDIKENSALSAIEETKISADVSDLSDIGDDVAEMRQFDLEEGDTSPVGWDMDASEIHPPVDTELQKELTDKKTPYAMDDSSSTCSTDSVPSIMMNGPSTTNASSNRRNSRSRSRGKKQGNRCTSNQNDHRCTSNQNDPAHGDTDKLQADSTVVDTTRLCDATGSCRGTASESEPVLSLNDRMHQLERHLLKEEAQKKTSKNDQVDVDRPFRSVTAEQSSPSCPIKSPSISQQSKQTSERRIIAAASVAVESSSNGSCLTGKLVRTVTSSPLILKQGGKSTVGTKINVANQASVESRPLSAPLTPALRPITSATSTTLSVPLLSRSVSASGRLGVDPSSTHNNTVPQSYRNAIMSSKSTIGTKIQSFAPPSSSCSSSQTSSFSGSSPSITPPASAPSLQKSAIVDKSAGRQGLTFGSVNPEALQSPCLWKEEGLEGEATSSKMNNHNRVYDDVRPYFGGSCHSMHSLDDVPSGSSFHQTHGLGAAQDEFPHLDIINDLLNEEQSVGGVAVNGYCHHDHQTLNEQYTFVDDASTTAVDIMPSGGCPFDQVDHYYHDQIQRLYGCSSGPLEGRSRLTSAPLDLSAYVNGQNGGMIQNQWPLGMPDRSVRRLGSSEANGYAFHLPDYLKYGLWVERI</sequence>
<proteinExistence type="predicted"/>
<feature type="compositionally biased region" description="Basic and acidic residues" evidence="1">
    <location>
        <begin position="33"/>
        <end position="46"/>
    </location>
</feature>
<comment type="caution">
    <text evidence="2">The sequence shown here is derived from an EMBL/GenBank/DDBJ whole genome shotgun (WGS) entry which is preliminary data.</text>
</comment>
<feature type="compositionally biased region" description="Basic residues" evidence="1">
    <location>
        <begin position="196"/>
        <end position="208"/>
    </location>
</feature>
<feature type="compositionally biased region" description="Basic and acidic residues" evidence="1">
    <location>
        <begin position="143"/>
        <end position="162"/>
    </location>
</feature>
<dbReference type="PANTHER" id="PTHR47477">
    <property type="entry name" value="TNF RECEPTOR-ASSOCIATED FACTOR HOMOLOG 1A"/>
    <property type="match status" value="1"/>
</dbReference>
<dbReference type="Proteomes" id="UP000652761">
    <property type="component" value="Unassembled WGS sequence"/>
</dbReference>
<evidence type="ECO:0000256" key="1">
    <source>
        <dbReference type="SAM" id="MobiDB-lite"/>
    </source>
</evidence>
<feature type="compositionally biased region" description="Low complexity" evidence="1">
    <location>
        <begin position="452"/>
        <end position="476"/>
    </location>
</feature>
<dbReference type="AlphaFoldDB" id="A0A843VXZ5"/>
<keyword evidence="3" id="KW-1185">Reference proteome</keyword>
<name>A0A843VXZ5_COLES</name>
<evidence type="ECO:0000313" key="2">
    <source>
        <dbReference type="EMBL" id="MQM00726.1"/>
    </source>
</evidence>
<gene>
    <name evidence="2" type="ORF">Taro_033465</name>
</gene>
<feature type="region of interest" description="Disordered" evidence="1">
    <location>
        <begin position="25"/>
        <end position="104"/>
    </location>
</feature>
<dbReference type="EMBL" id="NMUH01002558">
    <property type="protein sequence ID" value="MQM00726.1"/>
    <property type="molecule type" value="Genomic_DNA"/>
</dbReference>
<feature type="compositionally biased region" description="Basic and acidic residues" evidence="1">
    <location>
        <begin position="65"/>
        <end position="74"/>
    </location>
</feature>
<dbReference type="PANTHER" id="PTHR47477:SF8">
    <property type="entry name" value="TNF RECEPTOR-ASSOCIATED FACTOR HOMOLOG 1A"/>
    <property type="match status" value="1"/>
</dbReference>
<dbReference type="OrthoDB" id="660257at2759"/>
<reference evidence="2" key="1">
    <citation type="submission" date="2017-07" db="EMBL/GenBank/DDBJ databases">
        <title>Taro Niue Genome Assembly and Annotation.</title>
        <authorList>
            <person name="Atibalentja N."/>
            <person name="Keating K."/>
            <person name="Fields C.J."/>
        </authorList>
    </citation>
    <scope>NUCLEOTIDE SEQUENCE</scope>
    <source>
        <strain evidence="2">Niue_2</strain>
        <tissue evidence="2">Leaf</tissue>
    </source>
</reference>
<feature type="compositionally biased region" description="Low complexity" evidence="1">
    <location>
        <begin position="306"/>
        <end position="324"/>
    </location>
</feature>
<feature type="region of interest" description="Disordered" evidence="1">
    <location>
        <begin position="280"/>
        <end position="326"/>
    </location>
</feature>
<feature type="compositionally biased region" description="Basic residues" evidence="1">
    <location>
        <begin position="47"/>
        <end position="64"/>
    </location>
</feature>
<feature type="compositionally biased region" description="Polar residues" evidence="1">
    <location>
        <begin position="209"/>
        <end position="226"/>
    </location>
</feature>